<keyword evidence="3" id="KW-1185">Reference proteome</keyword>
<protein>
    <submittedName>
        <fullName evidence="2">Uncharacterized protein</fullName>
    </submittedName>
</protein>
<evidence type="ECO:0000313" key="2">
    <source>
        <dbReference type="EMBL" id="KAH3838285.1"/>
    </source>
</evidence>
<feature type="region of interest" description="Disordered" evidence="1">
    <location>
        <begin position="103"/>
        <end position="123"/>
    </location>
</feature>
<reference evidence="2" key="2">
    <citation type="submission" date="2020-11" db="EMBL/GenBank/DDBJ databases">
        <authorList>
            <person name="McCartney M.A."/>
            <person name="Auch B."/>
            <person name="Kono T."/>
            <person name="Mallez S."/>
            <person name="Becker A."/>
            <person name="Gohl D.M."/>
            <person name="Silverstein K.A.T."/>
            <person name="Koren S."/>
            <person name="Bechman K.B."/>
            <person name="Herman A."/>
            <person name="Abrahante J.E."/>
            <person name="Garbe J."/>
        </authorList>
    </citation>
    <scope>NUCLEOTIDE SEQUENCE</scope>
    <source>
        <strain evidence="2">Duluth1</strain>
        <tissue evidence="2">Whole animal</tissue>
    </source>
</reference>
<dbReference type="AlphaFoldDB" id="A0A9D4KEX6"/>
<feature type="region of interest" description="Disordered" evidence="1">
    <location>
        <begin position="1"/>
        <end position="61"/>
    </location>
</feature>
<organism evidence="2 3">
    <name type="scientific">Dreissena polymorpha</name>
    <name type="common">Zebra mussel</name>
    <name type="synonym">Mytilus polymorpha</name>
    <dbReference type="NCBI Taxonomy" id="45954"/>
    <lineage>
        <taxon>Eukaryota</taxon>
        <taxon>Metazoa</taxon>
        <taxon>Spiralia</taxon>
        <taxon>Lophotrochozoa</taxon>
        <taxon>Mollusca</taxon>
        <taxon>Bivalvia</taxon>
        <taxon>Autobranchia</taxon>
        <taxon>Heteroconchia</taxon>
        <taxon>Euheterodonta</taxon>
        <taxon>Imparidentia</taxon>
        <taxon>Neoheterodontei</taxon>
        <taxon>Myida</taxon>
        <taxon>Dreissenoidea</taxon>
        <taxon>Dreissenidae</taxon>
        <taxon>Dreissena</taxon>
    </lineage>
</organism>
<accession>A0A9D4KEX6</accession>
<gene>
    <name evidence="2" type="ORF">DPMN_111693</name>
</gene>
<name>A0A9D4KEX6_DREPO</name>
<dbReference type="EMBL" id="JAIWYP010000004">
    <property type="protein sequence ID" value="KAH3838285.1"/>
    <property type="molecule type" value="Genomic_DNA"/>
</dbReference>
<evidence type="ECO:0000313" key="3">
    <source>
        <dbReference type="Proteomes" id="UP000828390"/>
    </source>
</evidence>
<dbReference type="Proteomes" id="UP000828390">
    <property type="component" value="Unassembled WGS sequence"/>
</dbReference>
<comment type="caution">
    <text evidence="2">The sequence shown here is derived from an EMBL/GenBank/DDBJ whole genome shotgun (WGS) entry which is preliminary data.</text>
</comment>
<feature type="compositionally biased region" description="Basic and acidic residues" evidence="1">
    <location>
        <begin position="103"/>
        <end position="113"/>
    </location>
</feature>
<proteinExistence type="predicted"/>
<reference evidence="2" key="1">
    <citation type="journal article" date="2019" name="bioRxiv">
        <title>The Genome of the Zebra Mussel, Dreissena polymorpha: A Resource for Invasive Species Research.</title>
        <authorList>
            <person name="McCartney M.A."/>
            <person name="Auch B."/>
            <person name="Kono T."/>
            <person name="Mallez S."/>
            <person name="Zhang Y."/>
            <person name="Obille A."/>
            <person name="Becker A."/>
            <person name="Abrahante J.E."/>
            <person name="Garbe J."/>
            <person name="Badalamenti J.P."/>
            <person name="Herman A."/>
            <person name="Mangelson H."/>
            <person name="Liachko I."/>
            <person name="Sullivan S."/>
            <person name="Sone E.D."/>
            <person name="Koren S."/>
            <person name="Silverstein K.A.T."/>
            <person name="Beckman K.B."/>
            <person name="Gohl D.M."/>
        </authorList>
    </citation>
    <scope>NUCLEOTIDE SEQUENCE</scope>
    <source>
        <strain evidence="2">Duluth1</strain>
        <tissue evidence="2">Whole animal</tissue>
    </source>
</reference>
<evidence type="ECO:0000256" key="1">
    <source>
        <dbReference type="SAM" id="MobiDB-lite"/>
    </source>
</evidence>
<sequence length="133" mass="14108">MSATVPPHPGLLTPNSFALFPPRLKPVNKPAESRSTPDKAPVVTGNAPNGAPVKAGSVPAEPRYNSYGNAPVYPRPAPVNAGGVLEEGGFDQYTVDIPELCRHSRGSTREPPAKKPGRYGATVHRLCSRYRPG</sequence>